<gene>
    <name evidence="3" type="ORF">KME60_08960</name>
</gene>
<reference evidence="3" key="2">
    <citation type="journal article" date="2022" name="Microbiol. Resour. Announc.">
        <title>Metagenome Sequencing to Explore Phylogenomics of Terrestrial Cyanobacteria.</title>
        <authorList>
            <person name="Ward R.D."/>
            <person name="Stajich J.E."/>
            <person name="Johansen J.R."/>
            <person name="Huntemann M."/>
            <person name="Clum A."/>
            <person name="Foster B."/>
            <person name="Foster B."/>
            <person name="Roux S."/>
            <person name="Palaniappan K."/>
            <person name="Varghese N."/>
            <person name="Mukherjee S."/>
            <person name="Reddy T.B.K."/>
            <person name="Daum C."/>
            <person name="Copeland A."/>
            <person name="Chen I.A."/>
            <person name="Ivanova N.N."/>
            <person name="Kyrpides N.C."/>
            <person name="Shapiro N."/>
            <person name="Eloe-Fadrosh E.A."/>
            <person name="Pietrasiak N."/>
        </authorList>
    </citation>
    <scope>NUCLEOTIDE SEQUENCE</scope>
    <source>
        <strain evidence="3">GSE-NOS-MK-12-04C</strain>
    </source>
</reference>
<evidence type="ECO:0000256" key="2">
    <source>
        <dbReference type="SAM" id="MobiDB-lite"/>
    </source>
</evidence>
<feature type="region of interest" description="Disordered" evidence="2">
    <location>
        <begin position="1"/>
        <end position="20"/>
    </location>
</feature>
<name>A0A951UU90_9CYAN</name>
<feature type="coiled-coil region" evidence="1">
    <location>
        <begin position="95"/>
        <end position="212"/>
    </location>
</feature>
<evidence type="ECO:0000313" key="3">
    <source>
        <dbReference type="EMBL" id="MBW4667545.1"/>
    </source>
</evidence>
<evidence type="ECO:0000313" key="4">
    <source>
        <dbReference type="Proteomes" id="UP000729701"/>
    </source>
</evidence>
<dbReference type="EMBL" id="JAHHGZ010000007">
    <property type="protein sequence ID" value="MBW4667545.1"/>
    <property type="molecule type" value="Genomic_DNA"/>
</dbReference>
<organism evidence="3 4">
    <name type="scientific">Cyanomargarita calcarea GSE-NOS-MK-12-04C</name>
    <dbReference type="NCBI Taxonomy" id="2839659"/>
    <lineage>
        <taxon>Bacteria</taxon>
        <taxon>Bacillati</taxon>
        <taxon>Cyanobacteriota</taxon>
        <taxon>Cyanophyceae</taxon>
        <taxon>Nostocales</taxon>
        <taxon>Cyanomargaritaceae</taxon>
        <taxon>Cyanomargarita</taxon>
    </lineage>
</organism>
<reference evidence="3" key="1">
    <citation type="submission" date="2021-05" db="EMBL/GenBank/DDBJ databases">
        <authorList>
            <person name="Pietrasiak N."/>
            <person name="Ward R."/>
            <person name="Stajich J.E."/>
            <person name="Kurbessoian T."/>
        </authorList>
    </citation>
    <scope>NUCLEOTIDE SEQUENCE</scope>
    <source>
        <strain evidence="3">GSE-NOS-MK-12-04C</strain>
    </source>
</reference>
<dbReference type="Proteomes" id="UP000729701">
    <property type="component" value="Unassembled WGS sequence"/>
</dbReference>
<comment type="caution">
    <text evidence="3">The sequence shown here is derived from an EMBL/GenBank/DDBJ whole genome shotgun (WGS) entry which is preliminary data.</text>
</comment>
<accession>A0A951UU90</accession>
<protein>
    <submittedName>
        <fullName evidence="3">Uncharacterized protein</fullName>
    </submittedName>
</protein>
<proteinExistence type="predicted"/>
<evidence type="ECO:0000256" key="1">
    <source>
        <dbReference type="SAM" id="Coils"/>
    </source>
</evidence>
<sequence>MRKQYNPQEERSQNPVPSEVMLKGDVNQDATGQLPQQIDKHNIPGFDNIIQEGIGWATENQNSMIMTIENTLFSLVDAYNMLYQQLQSIKINLNAKNLEEINQRINRGLKALENLRQTNAMQANDNQRLFKENTRFASENNRLKEENETTKTAYKQLLNERNTLWRRSLTNSQLKQENENLKTINFQLKADIKILEKQLKQITDERNGLLSKAESHFAPLEAENSIADNR</sequence>
<keyword evidence="1" id="KW-0175">Coiled coil</keyword>
<dbReference type="AlphaFoldDB" id="A0A951UU90"/>